<evidence type="ECO:0000256" key="1">
    <source>
        <dbReference type="SAM" id="MobiDB-lite"/>
    </source>
</evidence>
<evidence type="ECO:0000313" key="2">
    <source>
        <dbReference type="EMBL" id="PSC74256.1"/>
    </source>
</evidence>
<gene>
    <name evidence="2" type="ORF">C2E20_2853</name>
</gene>
<dbReference type="PANTHER" id="PTHR31923:SF1">
    <property type="entry name" value="BSD DOMAIN-CONTAINING PROTEIN"/>
    <property type="match status" value="1"/>
</dbReference>
<keyword evidence="3" id="KW-1185">Reference proteome</keyword>
<accession>A0A2P6VJH3</accession>
<dbReference type="OrthoDB" id="47923at2759"/>
<evidence type="ECO:0000313" key="3">
    <source>
        <dbReference type="Proteomes" id="UP000239649"/>
    </source>
</evidence>
<dbReference type="AlphaFoldDB" id="A0A2P6VJH3"/>
<name>A0A2P6VJH3_9CHLO</name>
<reference evidence="2 3" key="1">
    <citation type="journal article" date="2018" name="Plant J.">
        <title>Genome sequences of Chlorella sorokiniana UTEX 1602 and Micractinium conductrix SAG 241.80: implications to maltose excretion by a green alga.</title>
        <authorList>
            <person name="Arriola M.B."/>
            <person name="Velmurugan N."/>
            <person name="Zhang Y."/>
            <person name="Plunkett M.H."/>
            <person name="Hondzo H."/>
            <person name="Barney B.M."/>
        </authorList>
    </citation>
    <scope>NUCLEOTIDE SEQUENCE [LARGE SCALE GENOMIC DNA]</scope>
    <source>
        <strain evidence="2 3">SAG 241.80</strain>
    </source>
</reference>
<protein>
    <submittedName>
        <fullName evidence="2">BSD domain containing</fullName>
    </submittedName>
</protein>
<sequence length="349" mass="35545">MEFWRSALQAAEAAAEAARDLGKKGLEAVEATAEEASRKLGVNLHDKVGAGPGAPEPPSSTELEAYGITPDYAEFVRTLNYSTFRDFPAEHLLPASEPGSEVSSSAAAAGGPPYRLNPWQVRHATLVVQALKEVNELRFVLCPKYMTDEHFWHVYYTMARKCLPDAAYSWAAGAALPCADLAAAAGDSFPSLTDLGAQLKQLGSKLQSAAAAGQQRGLAGLEGLGASLRATSRGPAAGGSSGAAAAAAGAAAAAAGVAGAAAAAAGGGAVGAPASSSLLEDDPDLEAYLQVAMSGATEEGGTGEEDGSGYESVDRFITHSLTQCMWEKTTSIWTLTSTSCPQSGSTANC</sequence>
<dbReference type="Proteomes" id="UP000239649">
    <property type="component" value="Unassembled WGS sequence"/>
</dbReference>
<dbReference type="SUPFAM" id="SSF140383">
    <property type="entry name" value="BSD domain-like"/>
    <property type="match status" value="1"/>
</dbReference>
<dbReference type="PANTHER" id="PTHR31923">
    <property type="entry name" value="BSD DOMAIN-CONTAINING PROTEIN"/>
    <property type="match status" value="1"/>
</dbReference>
<dbReference type="EMBL" id="LHPF02000005">
    <property type="protein sequence ID" value="PSC74256.1"/>
    <property type="molecule type" value="Genomic_DNA"/>
</dbReference>
<feature type="region of interest" description="Disordered" evidence="1">
    <location>
        <begin position="40"/>
        <end position="62"/>
    </location>
</feature>
<comment type="caution">
    <text evidence="2">The sequence shown here is derived from an EMBL/GenBank/DDBJ whole genome shotgun (WGS) entry which is preliminary data.</text>
</comment>
<dbReference type="InterPro" id="IPR035925">
    <property type="entry name" value="BSD_dom_sf"/>
</dbReference>
<proteinExistence type="predicted"/>
<organism evidence="2 3">
    <name type="scientific">Micractinium conductrix</name>
    <dbReference type="NCBI Taxonomy" id="554055"/>
    <lineage>
        <taxon>Eukaryota</taxon>
        <taxon>Viridiplantae</taxon>
        <taxon>Chlorophyta</taxon>
        <taxon>core chlorophytes</taxon>
        <taxon>Trebouxiophyceae</taxon>
        <taxon>Chlorellales</taxon>
        <taxon>Chlorellaceae</taxon>
        <taxon>Chlorella clade</taxon>
        <taxon>Micractinium</taxon>
    </lineage>
</organism>